<dbReference type="OrthoDB" id="9763643at2"/>
<dbReference type="RefSeq" id="WP_119151526.1">
    <property type="nucleotide sequence ID" value="NZ_QXJM01000040.1"/>
</dbReference>
<comment type="caution">
    <text evidence="1">The sequence shown here is derived from an EMBL/GenBank/DDBJ whole genome shotgun (WGS) entry which is preliminary data.</text>
</comment>
<sequence length="217" mass="24024">MGEAGLPFRRHPDVGPSGKVTIMGPSRCNAERMAAYASRRNSSVPDLAHAYLRFGAEYGVRGDVAYCQALYDTRAWTTEPAGSPWKPLALSSGRSVSDEASVEQHIQLLHAFAANKSAGYEESAEVAERRSRMERAGWLGTVRHWEDLNGKWQLPGSKYGQDIVAIWRGMMEWSGKGEVHVDIETQQTPEDRSLGDTKTGSIMSRVSRFRAARTCYG</sequence>
<dbReference type="EMBL" id="QXJM01000040">
    <property type="protein sequence ID" value="RIE01267.1"/>
    <property type="molecule type" value="Genomic_DNA"/>
</dbReference>
<name>A0A398CMY2_9BACL</name>
<proteinExistence type="predicted"/>
<accession>A0A398CMY2</accession>
<dbReference type="AlphaFoldDB" id="A0A398CMY2"/>
<protein>
    <submittedName>
        <fullName evidence="1">Uncharacterized protein</fullName>
    </submittedName>
</protein>
<gene>
    <name evidence="1" type="ORF">D3H35_23040</name>
</gene>
<dbReference type="Proteomes" id="UP000266340">
    <property type="component" value="Unassembled WGS sequence"/>
</dbReference>
<keyword evidence="2" id="KW-1185">Reference proteome</keyword>
<evidence type="ECO:0000313" key="2">
    <source>
        <dbReference type="Proteomes" id="UP000266340"/>
    </source>
</evidence>
<organism evidence="1 2">
    <name type="scientific">Cohnella faecalis</name>
    <dbReference type="NCBI Taxonomy" id="2315694"/>
    <lineage>
        <taxon>Bacteria</taxon>
        <taxon>Bacillati</taxon>
        <taxon>Bacillota</taxon>
        <taxon>Bacilli</taxon>
        <taxon>Bacillales</taxon>
        <taxon>Paenibacillaceae</taxon>
        <taxon>Cohnella</taxon>
    </lineage>
</organism>
<evidence type="ECO:0000313" key="1">
    <source>
        <dbReference type="EMBL" id="RIE01267.1"/>
    </source>
</evidence>
<reference evidence="1 2" key="1">
    <citation type="submission" date="2018-09" db="EMBL/GenBank/DDBJ databases">
        <title>Cohnella cavernae sp. nov., isolated from a karst cave.</title>
        <authorList>
            <person name="Zhu H."/>
        </authorList>
    </citation>
    <scope>NUCLEOTIDE SEQUENCE [LARGE SCALE GENOMIC DNA]</scope>
    <source>
        <strain evidence="1 2">K2E09-144</strain>
    </source>
</reference>